<dbReference type="Proteomes" id="UP001632038">
    <property type="component" value="Unassembled WGS sequence"/>
</dbReference>
<comment type="pathway">
    <text evidence="2">Protein modification; protein ubiquitination.</text>
</comment>
<keyword evidence="4" id="KW-0479">Metal-binding</keyword>
<evidence type="ECO:0000259" key="9">
    <source>
        <dbReference type="PROSITE" id="PS50089"/>
    </source>
</evidence>
<evidence type="ECO:0000256" key="5">
    <source>
        <dbReference type="ARBA" id="ARBA00022771"/>
    </source>
</evidence>
<keyword evidence="6" id="KW-0833">Ubl conjugation pathway</keyword>
<dbReference type="PROSITE" id="PS50089">
    <property type="entry name" value="ZF_RING_2"/>
    <property type="match status" value="1"/>
</dbReference>
<accession>A0ABD3BQ03</accession>
<sequence>MAPHNLPYKYSIGVSIDDNIESLEIPIPVVESKVYTFKLRTKFNVFRKLDDDDDEYLYETMERECLSATYCVPKHACFVELFNQPFRHIYFRLKEYLMPYSQILALIHRLLDLAEQIVFDDPSVPVVAIVADVNICTTQLFFETIYEAFDRAVRLDRLTPLELVRPVEKEKKMCSRRVRDFLLYGLPRVRVDKGSGLMEECPICMGGPRGGTLVSWLPCKHSFHSHCIVRWLMKKQSCPLCRHEIVLETGGRLTEMGCYNSNTHHNIVYSDL</sequence>
<dbReference type="AlphaFoldDB" id="A0ABD3BQ03"/>
<protein>
    <recommendedName>
        <fullName evidence="3">RING-type E3 ubiquitin transferase</fullName>
        <ecNumber evidence="3">2.3.2.27</ecNumber>
    </recommendedName>
</protein>
<proteinExistence type="predicted"/>
<evidence type="ECO:0000256" key="3">
    <source>
        <dbReference type="ARBA" id="ARBA00012483"/>
    </source>
</evidence>
<dbReference type="EMBL" id="JAVIJP010000069">
    <property type="protein sequence ID" value="KAL3619364.1"/>
    <property type="molecule type" value="Genomic_DNA"/>
</dbReference>
<gene>
    <name evidence="10" type="ORF">CASFOL_036934</name>
</gene>
<dbReference type="EC" id="2.3.2.27" evidence="3"/>
<name>A0ABD3BQ03_9LAMI</name>
<comment type="catalytic activity">
    <reaction evidence="1">
        <text>S-ubiquitinyl-[E2 ubiquitin-conjugating enzyme]-L-cysteine + [acceptor protein]-L-lysine = [E2 ubiquitin-conjugating enzyme]-L-cysteine + N(6)-ubiquitinyl-[acceptor protein]-L-lysine.</text>
        <dbReference type="EC" id="2.3.2.27"/>
    </reaction>
</comment>
<keyword evidence="5 8" id="KW-0863">Zinc-finger</keyword>
<dbReference type="GO" id="GO:0061630">
    <property type="term" value="F:ubiquitin protein ligase activity"/>
    <property type="evidence" value="ECO:0007669"/>
    <property type="project" value="UniProtKB-EC"/>
</dbReference>
<dbReference type="PANTHER" id="PTHR15710:SF194">
    <property type="entry name" value="RING_U-BOX SUPERFAMILY PROTEIN"/>
    <property type="match status" value="1"/>
</dbReference>
<evidence type="ECO:0000256" key="6">
    <source>
        <dbReference type="ARBA" id="ARBA00022786"/>
    </source>
</evidence>
<evidence type="ECO:0000313" key="10">
    <source>
        <dbReference type="EMBL" id="KAL3619364.1"/>
    </source>
</evidence>
<dbReference type="InterPro" id="IPR024766">
    <property type="entry name" value="Znf_RING_H2"/>
</dbReference>
<evidence type="ECO:0000256" key="2">
    <source>
        <dbReference type="ARBA" id="ARBA00004906"/>
    </source>
</evidence>
<dbReference type="InterPro" id="IPR013083">
    <property type="entry name" value="Znf_RING/FYVE/PHD"/>
</dbReference>
<evidence type="ECO:0000313" key="11">
    <source>
        <dbReference type="Proteomes" id="UP001632038"/>
    </source>
</evidence>
<dbReference type="SUPFAM" id="SSF57850">
    <property type="entry name" value="RING/U-box"/>
    <property type="match status" value="1"/>
</dbReference>
<feature type="domain" description="RING-type" evidence="9">
    <location>
        <begin position="201"/>
        <end position="242"/>
    </location>
</feature>
<dbReference type="PANTHER" id="PTHR15710">
    <property type="entry name" value="E3 UBIQUITIN-PROTEIN LIGASE PRAJA"/>
    <property type="match status" value="1"/>
</dbReference>
<evidence type="ECO:0000256" key="8">
    <source>
        <dbReference type="PROSITE-ProRule" id="PRU00175"/>
    </source>
</evidence>
<evidence type="ECO:0000256" key="4">
    <source>
        <dbReference type="ARBA" id="ARBA00022723"/>
    </source>
</evidence>
<keyword evidence="7" id="KW-0862">Zinc</keyword>
<dbReference type="InterPro" id="IPR001841">
    <property type="entry name" value="Znf_RING"/>
</dbReference>
<reference evidence="11" key="1">
    <citation type="journal article" date="2024" name="IScience">
        <title>Strigolactones Initiate the Formation of Haustorium-like Structures in Castilleja.</title>
        <authorList>
            <person name="Buerger M."/>
            <person name="Peterson D."/>
            <person name="Chory J."/>
        </authorList>
    </citation>
    <scope>NUCLEOTIDE SEQUENCE [LARGE SCALE GENOMIC DNA]</scope>
</reference>
<dbReference type="Pfam" id="PF12678">
    <property type="entry name" value="zf-rbx1"/>
    <property type="match status" value="1"/>
</dbReference>
<evidence type="ECO:0000256" key="7">
    <source>
        <dbReference type="ARBA" id="ARBA00022833"/>
    </source>
</evidence>
<evidence type="ECO:0000256" key="1">
    <source>
        <dbReference type="ARBA" id="ARBA00000900"/>
    </source>
</evidence>
<dbReference type="SMART" id="SM00184">
    <property type="entry name" value="RING"/>
    <property type="match status" value="1"/>
</dbReference>
<comment type="caution">
    <text evidence="10">The sequence shown here is derived from an EMBL/GenBank/DDBJ whole genome shotgun (WGS) entry which is preliminary data.</text>
</comment>
<keyword evidence="11" id="KW-1185">Reference proteome</keyword>
<dbReference type="GO" id="GO:0008270">
    <property type="term" value="F:zinc ion binding"/>
    <property type="evidence" value="ECO:0007669"/>
    <property type="project" value="UniProtKB-KW"/>
</dbReference>
<dbReference type="Gene3D" id="3.30.40.10">
    <property type="entry name" value="Zinc/RING finger domain, C3HC4 (zinc finger)"/>
    <property type="match status" value="1"/>
</dbReference>
<organism evidence="10 11">
    <name type="scientific">Castilleja foliolosa</name>
    <dbReference type="NCBI Taxonomy" id="1961234"/>
    <lineage>
        <taxon>Eukaryota</taxon>
        <taxon>Viridiplantae</taxon>
        <taxon>Streptophyta</taxon>
        <taxon>Embryophyta</taxon>
        <taxon>Tracheophyta</taxon>
        <taxon>Spermatophyta</taxon>
        <taxon>Magnoliopsida</taxon>
        <taxon>eudicotyledons</taxon>
        <taxon>Gunneridae</taxon>
        <taxon>Pentapetalae</taxon>
        <taxon>asterids</taxon>
        <taxon>lamiids</taxon>
        <taxon>Lamiales</taxon>
        <taxon>Orobanchaceae</taxon>
        <taxon>Pedicularideae</taxon>
        <taxon>Castillejinae</taxon>
        <taxon>Castilleja</taxon>
    </lineage>
</organism>